<evidence type="ECO:0000256" key="6">
    <source>
        <dbReference type="ARBA" id="ARBA00070406"/>
    </source>
</evidence>
<sequence>MTPGQPVKSADRTLEVLEALAASPSRRSLVDLARTLDIPKSSLHGILRTMARRGWVETDVTGTRFGLGVRALEVGAAYLNADDAVGLVSGVLDDLSRQFGEAVHLGRLDGPDVVYLAKRESVHRLRLYSAIGRRLPAHATALGKALLALCEDPAGQLRWPLPRLTTNTITDRDALLAELAQTRVRGYAVDREENTDGIVCFAIVVPLAAPPTDAISISVPVARIGPESPERITSALARSMDQLRAARSMFS</sequence>
<evidence type="ECO:0000313" key="9">
    <source>
        <dbReference type="EMBL" id="GFJ91715.1"/>
    </source>
</evidence>
<reference evidence="9 10" key="2">
    <citation type="submission" date="2020-03" db="EMBL/GenBank/DDBJ databases">
        <authorList>
            <person name="Ichikawa N."/>
            <person name="Kimura A."/>
            <person name="Kitahashi Y."/>
            <person name="Uohara A."/>
        </authorList>
    </citation>
    <scope>NUCLEOTIDE SEQUENCE [LARGE SCALE GENOMIC DNA]</scope>
    <source>
        <strain evidence="9 10">NBRC 108638</strain>
    </source>
</reference>
<reference evidence="9 10" key="1">
    <citation type="submission" date="2020-03" db="EMBL/GenBank/DDBJ databases">
        <title>Whole genome shotgun sequence of Phytohabitans rumicis NBRC 108638.</title>
        <authorList>
            <person name="Komaki H."/>
            <person name="Tamura T."/>
        </authorList>
    </citation>
    <scope>NUCLEOTIDE SEQUENCE [LARGE SCALE GENOMIC DNA]</scope>
    <source>
        <strain evidence="9 10">NBRC 108638</strain>
    </source>
</reference>
<evidence type="ECO:0000259" key="8">
    <source>
        <dbReference type="PROSITE" id="PS51078"/>
    </source>
</evidence>
<dbReference type="Pfam" id="PF09339">
    <property type="entry name" value="HTH_IclR"/>
    <property type="match status" value="1"/>
</dbReference>
<dbReference type="AlphaFoldDB" id="A0A6V8LGG3"/>
<name>A0A6V8LGG3_9ACTN</name>
<dbReference type="SMART" id="SM00346">
    <property type="entry name" value="HTH_ICLR"/>
    <property type="match status" value="1"/>
</dbReference>
<evidence type="ECO:0000256" key="2">
    <source>
        <dbReference type="ARBA" id="ARBA00023015"/>
    </source>
</evidence>
<feature type="domain" description="IclR-ED" evidence="8">
    <location>
        <begin position="70"/>
        <end position="251"/>
    </location>
</feature>
<dbReference type="PANTHER" id="PTHR30136:SF24">
    <property type="entry name" value="HTH-TYPE TRANSCRIPTIONAL REPRESSOR ALLR"/>
    <property type="match status" value="1"/>
</dbReference>
<dbReference type="InterPro" id="IPR029016">
    <property type="entry name" value="GAF-like_dom_sf"/>
</dbReference>
<evidence type="ECO:0000256" key="4">
    <source>
        <dbReference type="ARBA" id="ARBA00023163"/>
    </source>
</evidence>
<comment type="function">
    <text evidence="5">May be an activator protein for the gylABX operon.</text>
</comment>
<dbReference type="GO" id="GO:0003677">
    <property type="term" value="F:DNA binding"/>
    <property type="evidence" value="ECO:0007669"/>
    <property type="project" value="UniProtKB-KW"/>
</dbReference>
<dbReference type="InterPro" id="IPR050707">
    <property type="entry name" value="HTH_MetabolicPath_Reg"/>
</dbReference>
<dbReference type="Gene3D" id="1.10.10.10">
    <property type="entry name" value="Winged helix-like DNA-binding domain superfamily/Winged helix DNA-binding domain"/>
    <property type="match status" value="1"/>
</dbReference>
<dbReference type="InterPro" id="IPR014757">
    <property type="entry name" value="Tscrpt_reg_IclR_C"/>
</dbReference>
<dbReference type="InterPro" id="IPR005471">
    <property type="entry name" value="Tscrpt_reg_IclR_N"/>
</dbReference>
<gene>
    <name evidence="9" type="ORF">Prum_053570</name>
</gene>
<protein>
    <recommendedName>
        <fullName evidence="6">Glycerol operon regulatory protein</fullName>
    </recommendedName>
</protein>
<dbReference type="Proteomes" id="UP000482960">
    <property type="component" value="Unassembled WGS sequence"/>
</dbReference>
<dbReference type="GO" id="GO:0006071">
    <property type="term" value="P:glycerol metabolic process"/>
    <property type="evidence" value="ECO:0007669"/>
    <property type="project" value="UniProtKB-KW"/>
</dbReference>
<dbReference type="EMBL" id="BLPG01000001">
    <property type="protein sequence ID" value="GFJ91715.1"/>
    <property type="molecule type" value="Genomic_DNA"/>
</dbReference>
<keyword evidence="1" id="KW-0319">Glycerol metabolism</keyword>
<comment type="caution">
    <text evidence="9">The sequence shown here is derived from an EMBL/GenBank/DDBJ whole genome shotgun (WGS) entry which is preliminary data.</text>
</comment>
<evidence type="ECO:0000256" key="5">
    <source>
        <dbReference type="ARBA" id="ARBA00058938"/>
    </source>
</evidence>
<dbReference type="Gene3D" id="3.30.450.40">
    <property type="match status" value="1"/>
</dbReference>
<proteinExistence type="predicted"/>
<evidence type="ECO:0000256" key="3">
    <source>
        <dbReference type="ARBA" id="ARBA00023125"/>
    </source>
</evidence>
<keyword evidence="3" id="KW-0238">DNA-binding</keyword>
<dbReference type="Pfam" id="PF01614">
    <property type="entry name" value="IclR_C"/>
    <property type="match status" value="1"/>
</dbReference>
<dbReference type="GO" id="GO:0003700">
    <property type="term" value="F:DNA-binding transcription factor activity"/>
    <property type="evidence" value="ECO:0007669"/>
    <property type="project" value="TreeGrafter"/>
</dbReference>
<dbReference type="GO" id="GO:0045892">
    <property type="term" value="P:negative regulation of DNA-templated transcription"/>
    <property type="evidence" value="ECO:0007669"/>
    <property type="project" value="TreeGrafter"/>
</dbReference>
<dbReference type="InterPro" id="IPR036388">
    <property type="entry name" value="WH-like_DNA-bd_sf"/>
</dbReference>
<feature type="domain" description="HTH iclR-type" evidence="7">
    <location>
        <begin position="7"/>
        <end position="69"/>
    </location>
</feature>
<dbReference type="SUPFAM" id="SSF46785">
    <property type="entry name" value="Winged helix' DNA-binding domain"/>
    <property type="match status" value="1"/>
</dbReference>
<dbReference type="InterPro" id="IPR036390">
    <property type="entry name" value="WH_DNA-bd_sf"/>
</dbReference>
<evidence type="ECO:0000313" key="10">
    <source>
        <dbReference type="Proteomes" id="UP000482960"/>
    </source>
</evidence>
<keyword evidence="2" id="KW-0805">Transcription regulation</keyword>
<keyword evidence="10" id="KW-1185">Reference proteome</keyword>
<dbReference type="PANTHER" id="PTHR30136">
    <property type="entry name" value="HELIX-TURN-HELIX TRANSCRIPTIONAL REGULATOR, ICLR FAMILY"/>
    <property type="match status" value="1"/>
</dbReference>
<dbReference type="PROSITE" id="PS51077">
    <property type="entry name" value="HTH_ICLR"/>
    <property type="match status" value="1"/>
</dbReference>
<keyword evidence="4" id="KW-0804">Transcription</keyword>
<dbReference type="RefSeq" id="WP_246278076.1">
    <property type="nucleotide sequence ID" value="NZ_BAABJB010000004.1"/>
</dbReference>
<dbReference type="SUPFAM" id="SSF55781">
    <property type="entry name" value="GAF domain-like"/>
    <property type="match status" value="1"/>
</dbReference>
<dbReference type="PROSITE" id="PS51078">
    <property type="entry name" value="ICLR_ED"/>
    <property type="match status" value="1"/>
</dbReference>
<dbReference type="FunFam" id="1.10.10.10:FF:000056">
    <property type="entry name" value="IclR family transcriptional regulator"/>
    <property type="match status" value="1"/>
</dbReference>
<evidence type="ECO:0000259" key="7">
    <source>
        <dbReference type="PROSITE" id="PS51077"/>
    </source>
</evidence>
<evidence type="ECO:0000256" key="1">
    <source>
        <dbReference type="ARBA" id="ARBA00022798"/>
    </source>
</evidence>
<accession>A0A6V8LGG3</accession>
<organism evidence="9 10">
    <name type="scientific">Phytohabitans rumicis</name>
    <dbReference type="NCBI Taxonomy" id="1076125"/>
    <lineage>
        <taxon>Bacteria</taxon>
        <taxon>Bacillati</taxon>
        <taxon>Actinomycetota</taxon>
        <taxon>Actinomycetes</taxon>
        <taxon>Micromonosporales</taxon>
        <taxon>Micromonosporaceae</taxon>
    </lineage>
</organism>